<name>A0AAD8BGD9_BIOPF</name>
<accession>A0AAD8BGD9</accession>
<reference evidence="3" key="2">
    <citation type="submission" date="2023-04" db="EMBL/GenBank/DDBJ databases">
        <authorList>
            <person name="Bu L."/>
            <person name="Lu L."/>
            <person name="Laidemitt M.R."/>
            <person name="Zhang S.M."/>
            <person name="Mutuku M."/>
            <person name="Mkoji G."/>
            <person name="Steinauer M."/>
            <person name="Loker E.S."/>
        </authorList>
    </citation>
    <scope>NUCLEOTIDE SEQUENCE</scope>
    <source>
        <strain evidence="3">KasaAsao</strain>
        <tissue evidence="3">Whole Snail</tissue>
    </source>
</reference>
<evidence type="ECO:0000256" key="2">
    <source>
        <dbReference type="SAM" id="Phobius"/>
    </source>
</evidence>
<dbReference type="EMBL" id="JASAOG010000080">
    <property type="protein sequence ID" value="KAK0054116.1"/>
    <property type="molecule type" value="Genomic_DNA"/>
</dbReference>
<keyword evidence="2" id="KW-1133">Transmembrane helix</keyword>
<feature type="region of interest" description="Disordered" evidence="1">
    <location>
        <begin position="19"/>
        <end position="123"/>
    </location>
</feature>
<dbReference type="Proteomes" id="UP001233172">
    <property type="component" value="Unassembled WGS sequence"/>
</dbReference>
<keyword evidence="2" id="KW-0812">Transmembrane</keyword>
<reference evidence="3" key="1">
    <citation type="journal article" date="2023" name="PLoS Negl. Trop. Dis.">
        <title>A genome sequence for Biomphalaria pfeifferi, the major vector snail for the human-infecting parasite Schistosoma mansoni.</title>
        <authorList>
            <person name="Bu L."/>
            <person name="Lu L."/>
            <person name="Laidemitt M.R."/>
            <person name="Zhang S.M."/>
            <person name="Mutuku M."/>
            <person name="Mkoji G."/>
            <person name="Steinauer M."/>
            <person name="Loker E.S."/>
        </authorList>
    </citation>
    <scope>NUCLEOTIDE SEQUENCE</scope>
    <source>
        <strain evidence="3">KasaAsao</strain>
    </source>
</reference>
<evidence type="ECO:0000313" key="4">
    <source>
        <dbReference type="Proteomes" id="UP001233172"/>
    </source>
</evidence>
<feature type="transmembrane region" description="Helical" evidence="2">
    <location>
        <begin position="563"/>
        <end position="588"/>
    </location>
</feature>
<evidence type="ECO:0000256" key="1">
    <source>
        <dbReference type="SAM" id="MobiDB-lite"/>
    </source>
</evidence>
<evidence type="ECO:0000313" key="3">
    <source>
        <dbReference type="EMBL" id="KAK0054116.1"/>
    </source>
</evidence>
<keyword evidence="4" id="KW-1185">Reference proteome</keyword>
<dbReference type="AlphaFoldDB" id="A0AAD8BGD9"/>
<comment type="caution">
    <text evidence="3">The sequence shown here is derived from an EMBL/GenBank/DDBJ whole genome shotgun (WGS) entry which is preliminary data.</text>
</comment>
<gene>
    <name evidence="3" type="ORF">Bpfe_016383</name>
</gene>
<feature type="compositionally biased region" description="Basic and acidic residues" evidence="1">
    <location>
        <begin position="80"/>
        <end position="96"/>
    </location>
</feature>
<organism evidence="3 4">
    <name type="scientific">Biomphalaria pfeifferi</name>
    <name type="common">Bloodfluke planorb</name>
    <name type="synonym">Freshwater snail</name>
    <dbReference type="NCBI Taxonomy" id="112525"/>
    <lineage>
        <taxon>Eukaryota</taxon>
        <taxon>Metazoa</taxon>
        <taxon>Spiralia</taxon>
        <taxon>Lophotrochozoa</taxon>
        <taxon>Mollusca</taxon>
        <taxon>Gastropoda</taxon>
        <taxon>Heterobranchia</taxon>
        <taxon>Euthyneura</taxon>
        <taxon>Panpulmonata</taxon>
        <taxon>Hygrophila</taxon>
        <taxon>Lymnaeoidea</taxon>
        <taxon>Planorbidae</taxon>
        <taxon>Biomphalaria</taxon>
    </lineage>
</organism>
<feature type="compositionally biased region" description="Basic and acidic residues" evidence="1">
    <location>
        <begin position="32"/>
        <end position="60"/>
    </location>
</feature>
<proteinExistence type="predicted"/>
<keyword evidence="2" id="KW-0472">Membrane</keyword>
<sequence length="649" mass="74540">MITFVENYLAITKSTNNRQLEPEGKITNNRQPEPEAKVTNDRQLEPEGKVKNNRQLEPEGKVTNNRQLEPEGKVTNNRQLEPEGKVTNDRQLEPEGKVTNNRQLEPEGKVTNNRQLEPGGKEENKRIHIQRRRWLLAVLSSNTITLSLSALVKMDPVVPFEGKMYYIRCVLETELVELEELRQTPFRFQLNEKICEVPSWLKCDSSPQRLKDWDCYCYRKYVTEELLMFDFYLFIKTFPGKVVNLTSCGLEYYASDKREVETVDFSVVPGPAIQNCSDGEMVLNWGFHPQSDFVRELMRPKKIEWFLQDRPLADYVVSRKVFVSHVNQCCAIVKNGLIPLLKLKRLTNTSSGVYSINVIFHAIRTKAGNTRQDSIDLYGDEEETAIRIKRTFFDMESFGAFPANTTSAEEYDYDPDVKLMPSLDETTTLPPIPVAQNSLNGLTKLMVTYPPNNDVWFKMKGFKTLTGTILVRCSVYNISYFGLPEVNLTLWEMSRRVRSKPGEYSLVYSEAIGGRRKFNFSCGLTGVALQCLDSEDPRLKRVYLDEIESEKPPNNLVPNIMKIIFGIQTVLCIGLMLWLVSLMLKHVLVVINKEMRMNQLAAKMISTKAGQNILMQAMKDRGDVSEREDTDVDEDSRVVTFSEKFEKTK</sequence>
<protein>
    <submittedName>
        <fullName evidence="3">Cell wall integrity and stress response component 2</fullName>
    </submittedName>
</protein>